<dbReference type="PRINTS" id="PR00031">
    <property type="entry name" value="HTHREPRESSR"/>
</dbReference>
<dbReference type="PROSITE" id="PS00027">
    <property type="entry name" value="HOMEOBOX_1"/>
    <property type="match status" value="1"/>
</dbReference>
<proteinExistence type="inferred from homology"/>
<evidence type="ECO:0000256" key="6">
    <source>
        <dbReference type="ARBA" id="ARBA00023242"/>
    </source>
</evidence>
<dbReference type="SMART" id="SM00389">
    <property type="entry name" value="HOX"/>
    <property type="match status" value="1"/>
</dbReference>
<comment type="subcellular location">
    <subcellularLocation>
        <location evidence="1 7 8">Nucleus</location>
    </subcellularLocation>
</comment>
<evidence type="ECO:0000256" key="4">
    <source>
        <dbReference type="ARBA" id="ARBA00023125"/>
    </source>
</evidence>
<dbReference type="Gene3D" id="1.10.10.60">
    <property type="entry name" value="Homeodomain-like"/>
    <property type="match status" value="1"/>
</dbReference>
<sequence>MTNSQMMNRGDSDSGSSKEPDSGSEIDSERAKQKRHRTRFTPAQLNELERNFAKTHYPDIFMREELALRIGLTESRVQVWFQNRRAKWKKRKKTTNVFRTPGALLPSPGLPHFGSMNDGLCGFHPSDTRWSGMSSMSGMTNLGGSINGNPLTFPSSLQRQGLGQGFGSQVSIAGLADAVNVSLGNNLMPNASSIYNSNYGVQVASCSSPLQSNSNSPPAMSNTQMTCGMQEIGEAWRGSSIASLRRKALEHTLTLRKASRKESLMVMSFLAKQATSTKACSTVFGLIVRHCSKVSKVPVKRTKLAPLLTLREVDKGSFTQNSAKFIPKHKPLVVVFEWLYANQNALNKYCDLYHDIGLDVLTVRGKLVHFLWPPRGEIFARTLLNYLLNERPRDEQIFIHAFSVGAYNYTICETLALESYTQFGSFRDKVIGQVFDSIVIGTYENMSTGIAAALHDSGVLTKPVIAIMDAYYKTTNKKTKEVYDKLVQNFKEDPVVVPTLMYFSHNDPMCHVPTMTEMVSDWNNKFPQFDVTVKSWDESVHAAHLKFHKEEYLVSWWELINKVIQNNQGIKH</sequence>
<dbReference type="Pfam" id="PF05705">
    <property type="entry name" value="DUF829"/>
    <property type="match status" value="1"/>
</dbReference>
<comment type="similarity">
    <text evidence="2">Belongs to the paired homeobox family. Bicoid subfamily.</text>
</comment>
<evidence type="ECO:0000256" key="5">
    <source>
        <dbReference type="ARBA" id="ARBA00023155"/>
    </source>
</evidence>
<evidence type="ECO:0000256" key="8">
    <source>
        <dbReference type="RuleBase" id="RU000682"/>
    </source>
</evidence>
<organism evidence="12 13">
    <name type="scientific">Mytilus edulis</name>
    <name type="common">Blue mussel</name>
    <dbReference type="NCBI Taxonomy" id="6550"/>
    <lineage>
        <taxon>Eukaryota</taxon>
        <taxon>Metazoa</taxon>
        <taxon>Spiralia</taxon>
        <taxon>Lophotrochozoa</taxon>
        <taxon>Mollusca</taxon>
        <taxon>Bivalvia</taxon>
        <taxon>Autobranchia</taxon>
        <taxon>Pteriomorphia</taxon>
        <taxon>Mytilida</taxon>
        <taxon>Mytiloidea</taxon>
        <taxon>Mytilidae</taxon>
        <taxon>Mytilinae</taxon>
        <taxon>Mytilus</taxon>
    </lineage>
</organism>
<dbReference type="InterPro" id="IPR001356">
    <property type="entry name" value="HD"/>
</dbReference>
<keyword evidence="13" id="KW-1185">Reference proteome</keyword>
<feature type="compositionally biased region" description="Basic and acidic residues" evidence="9">
    <location>
        <begin position="10"/>
        <end position="31"/>
    </location>
</feature>
<dbReference type="EMBL" id="CAJPWZ010001680">
    <property type="protein sequence ID" value="CAG2221407.1"/>
    <property type="molecule type" value="Genomic_DNA"/>
</dbReference>
<dbReference type="InterPro" id="IPR029058">
    <property type="entry name" value="AB_hydrolase_fold"/>
</dbReference>
<dbReference type="GO" id="GO:0000981">
    <property type="term" value="F:DNA-binding transcription factor activity, RNA polymerase II-specific"/>
    <property type="evidence" value="ECO:0007669"/>
    <property type="project" value="InterPro"/>
</dbReference>
<dbReference type="SUPFAM" id="SSF46689">
    <property type="entry name" value="Homeodomain-like"/>
    <property type="match status" value="1"/>
</dbReference>
<dbReference type="FunFam" id="1.10.10.60:FF:000057">
    <property type="entry name" value="Short stature homeobox 2"/>
    <property type="match status" value="1"/>
</dbReference>
<evidence type="ECO:0000256" key="3">
    <source>
        <dbReference type="ARBA" id="ARBA00022473"/>
    </source>
</evidence>
<dbReference type="InterPro" id="IPR000047">
    <property type="entry name" value="HTH_motif"/>
</dbReference>
<dbReference type="GO" id="GO:0003677">
    <property type="term" value="F:DNA binding"/>
    <property type="evidence" value="ECO:0007669"/>
    <property type="project" value="UniProtKB-UniRule"/>
</dbReference>
<evidence type="ECO:0000259" key="10">
    <source>
        <dbReference type="PROSITE" id="PS50071"/>
    </source>
</evidence>
<dbReference type="InterPro" id="IPR051895">
    <property type="entry name" value="OTP_Homeobox"/>
</dbReference>
<evidence type="ECO:0000313" key="13">
    <source>
        <dbReference type="Proteomes" id="UP000683360"/>
    </source>
</evidence>
<dbReference type="GO" id="GO:0030182">
    <property type="term" value="P:neuron differentiation"/>
    <property type="evidence" value="ECO:0007669"/>
    <property type="project" value="TreeGrafter"/>
</dbReference>
<dbReference type="GO" id="GO:0005634">
    <property type="term" value="C:nucleus"/>
    <property type="evidence" value="ECO:0007669"/>
    <property type="project" value="UniProtKB-SubCell"/>
</dbReference>
<dbReference type="Proteomes" id="UP000683360">
    <property type="component" value="Unassembled WGS sequence"/>
</dbReference>
<dbReference type="PROSITE" id="PS50803">
    <property type="entry name" value="OAR"/>
    <property type="match status" value="1"/>
</dbReference>
<comment type="caution">
    <text evidence="12">The sequence shown here is derived from an EMBL/GenBank/DDBJ whole genome shotgun (WGS) entry which is preliminary data.</text>
</comment>
<dbReference type="PANTHER" id="PTHR46770:SF1">
    <property type="entry name" value="HOMEOBOX PROTEIN ORTHOPEDIA"/>
    <property type="match status" value="1"/>
</dbReference>
<feature type="domain" description="OAR" evidence="11">
    <location>
        <begin position="239"/>
        <end position="252"/>
    </location>
</feature>
<protein>
    <submittedName>
        <fullName evidence="12">Homeobox protein orthopedia B,Homeobox protein orthopedia</fullName>
    </submittedName>
</protein>
<evidence type="ECO:0000259" key="11">
    <source>
        <dbReference type="PROSITE" id="PS50803"/>
    </source>
</evidence>
<dbReference type="Pfam" id="PF03826">
    <property type="entry name" value="OAR"/>
    <property type="match status" value="1"/>
</dbReference>
<gene>
    <name evidence="12" type="ORF">MEDL_34689</name>
</gene>
<feature type="region of interest" description="Disordered" evidence="9">
    <location>
        <begin position="1"/>
        <end position="41"/>
    </location>
</feature>
<reference evidence="12" key="1">
    <citation type="submission" date="2021-03" db="EMBL/GenBank/DDBJ databases">
        <authorList>
            <person name="Bekaert M."/>
        </authorList>
    </citation>
    <scope>NUCLEOTIDE SEQUENCE</scope>
</reference>
<keyword evidence="3" id="KW-0217">Developmental protein</keyword>
<dbReference type="Pfam" id="PF00046">
    <property type="entry name" value="Homeodomain"/>
    <property type="match status" value="1"/>
</dbReference>
<dbReference type="OrthoDB" id="77878at2759"/>
<dbReference type="InterPro" id="IPR008547">
    <property type="entry name" value="DUF829_TMEM53"/>
</dbReference>
<evidence type="ECO:0000256" key="2">
    <source>
        <dbReference type="ARBA" id="ARBA00006503"/>
    </source>
</evidence>
<dbReference type="InterPro" id="IPR017970">
    <property type="entry name" value="Homeobox_CS"/>
</dbReference>
<evidence type="ECO:0000256" key="7">
    <source>
        <dbReference type="PROSITE-ProRule" id="PRU00108"/>
    </source>
</evidence>
<feature type="DNA-binding region" description="Homeobox" evidence="7">
    <location>
        <begin position="33"/>
        <end position="92"/>
    </location>
</feature>
<evidence type="ECO:0000313" key="12">
    <source>
        <dbReference type="EMBL" id="CAG2221407.1"/>
    </source>
</evidence>
<dbReference type="SUPFAM" id="SSF53474">
    <property type="entry name" value="alpha/beta-Hydrolases"/>
    <property type="match status" value="1"/>
</dbReference>
<keyword evidence="4 7" id="KW-0238">DNA-binding</keyword>
<name>A0A8S3SXA3_MYTED</name>
<keyword evidence="5 7" id="KW-0371">Homeobox</keyword>
<dbReference type="PROSITE" id="PS50071">
    <property type="entry name" value="HOMEOBOX_2"/>
    <property type="match status" value="1"/>
</dbReference>
<dbReference type="CDD" id="cd00086">
    <property type="entry name" value="homeodomain"/>
    <property type="match status" value="1"/>
</dbReference>
<evidence type="ECO:0000256" key="1">
    <source>
        <dbReference type="ARBA" id="ARBA00004123"/>
    </source>
</evidence>
<feature type="domain" description="Homeobox" evidence="10">
    <location>
        <begin position="31"/>
        <end position="91"/>
    </location>
</feature>
<dbReference type="PANTHER" id="PTHR46770">
    <property type="entry name" value="HOMEOBOX PROTEIN ORTHOPEDIA"/>
    <property type="match status" value="1"/>
</dbReference>
<dbReference type="InterPro" id="IPR003654">
    <property type="entry name" value="OAR_dom"/>
</dbReference>
<accession>A0A8S3SXA3</accession>
<dbReference type="AlphaFoldDB" id="A0A8S3SXA3"/>
<evidence type="ECO:0000256" key="9">
    <source>
        <dbReference type="SAM" id="MobiDB-lite"/>
    </source>
</evidence>
<keyword evidence="6 7" id="KW-0539">Nucleus</keyword>
<dbReference type="InterPro" id="IPR009057">
    <property type="entry name" value="Homeodomain-like_sf"/>
</dbReference>